<keyword evidence="2" id="KW-0479">Metal-binding</keyword>
<sequence>MRQRHGAGPDVAAHPEYNGGRSGFFGLLPTRDAQIEVGHAVRDLMRAGVPHYRAALTRAAADLPAVGRWPDAGTRLVHRGLEDLLLHPETPARTRELMRRAALGGVAVRAPHVWQRARAEVLRPQLLAALTEEAAHRRGDPAREPRDVLDAVLGACPPGETGDRTVAELHLMMFRAVMAPLSSSLAWSVLLACLRHRAASPWPWPADDIVREALRHRPMAWMLGRVLPQAVKLGGTAFEAGDLVSVSPYLLHHDTRHWADPDAFRPERWTGTDTRHGPYIPFGAGPFTCAGAAVAHTLITDSLTALSRDAHLNVTGGDTRPAMAEGNVPRPFTLRRTLKPPAEGDTGHDTGGR</sequence>
<dbReference type="SUPFAM" id="SSF48264">
    <property type="entry name" value="Cytochrome P450"/>
    <property type="match status" value="1"/>
</dbReference>
<dbReference type="InterPro" id="IPR050121">
    <property type="entry name" value="Cytochrome_P450_monoxygenase"/>
</dbReference>
<comment type="cofactor">
    <cofactor evidence="2">
        <name>heme</name>
        <dbReference type="ChEBI" id="CHEBI:30413"/>
    </cofactor>
</comment>
<dbReference type="PANTHER" id="PTHR24305">
    <property type="entry name" value="CYTOCHROME P450"/>
    <property type="match status" value="1"/>
</dbReference>
<feature type="region of interest" description="Disordered" evidence="3">
    <location>
        <begin position="334"/>
        <end position="353"/>
    </location>
</feature>
<dbReference type="STRING" id="67267.GCA_000716675_01978"/>
<gene>
    <name evidence="4" type="ORF">SMD44_07837</name>
</gene>
<dbReference type="GO" id="GO:0004497">
    <property type="term" value="F:monooxygenase activity"/>
    <property type="evidence" value="ECO:0007669"/>
    <property type="project" value="InterPro"/>
</dbReference>
<dbReference type="InterPro" id="IPR001128">
    <property type="entry name" value="Cyt_P450"/>
</dbReference>
<evidence type="ECO:0000256" key="3">
    <source>
        <dbReference type="SAM" id="MobiDB-lite"/>
    </source>
</evidence>
<dbReference type="eggNOG" id="COG2124">
    <property type="taxonomic scope" value="Bacteria"/>
</dbReference>
<dbReference type="AlphaFoldDB" id="A0A1Z1WPM4"/>
<dbReference type="InterPro" id="IPR002401">
    <property type="entry name" value="Cyt_P450_E_grp-I"/>
</dbReference>
<dbReference type="EMBL" id="CP021748">
    <property type="protein sequence ID" value="ARX88350.1"/>
    <property type="molecule type" value="Genomic_DNA"/>
</dbReference>
<comment type="similarity">
    <text evidence="1">Belongs to the cytochrome P450 family.</text>
</comment>
<dbReference type="Pfam" id="PF00067">
    <property type="entry name" value="p450"/>
    <property type="match status" value="1"/>
</dbReference>
<dbReference type="KEGG" id="salf:SMD44_07837"/>
<dbReference type="GO" id="GO:0005506">
    <property type="term" value="F:iron ion binding"/>
    <property type="evidence" value="ECO:0007669"/>
    <property type="project" value="InterPro"/>
</dbReference>
<dbReference type="PANTHER" id="PTHR24305:SF166">
    <property type="entry name" value="CYTOCHROME P450 12A4, MITOCHONDRIAL-RELATED"/>
    <property type="match status" value="1"/>
</dbReference>
<evidence type="ECO:0000313" key="4">
    <source>
        <dbReference type="EMBL" id="ARX88350.1"/>
    </source>
</evidence>
<dbReference type="GO" id="GO:0020037">
    <property type="term" value="F:heme binding"/>
    <property type="evidence" value="ECO:0007669"/>
    <property type="project" value="InterPro"/>
</dbReference>
<reference evidence="4 5" key="1">
    <citation type="submission" date="2017-05" db="EMBL/GenBank/DDBJ databases">
        <title>Streptomyces alboflavus Genome sequencing and assembly.</title>
        <authorList>
            <person name="Wang Y."/>
            <person name="Du B."/>
            <person name="Ding Y."/>
            <person name="Liu H."/>
            <person name="Hou Q."/>
            <person name="Liu K."/>
            <person name="Wang C."/>
            <person name="Yao L."/>
        </authorList>
    </citation>
    <scope>NUCLEOTIDE SEQUENCE [LARGE SCALE GENOMIC DNA]</scope>
    <source>
        <strain evidence="4 5">MDJK44</strain>
    </source>
</reference>
<organism evidence="4 5">
    <name type="scientific">Streptomyces alboflavus</name>
    <dbReference type="NCBI Taxonomy" id="67267"/>
    <lineage>
        <taxon>Bacteria</taxon>
        <taxon>Bacillati</taxon>
        <taxon>Actinomycetota</taxon>
        <taxon>Actinomycetes</taxon>
        <taxon>Kitasatosporales</taxon>
        <taxon>Streptomycetaceae</taxon>
        <taxon>Streptomyces</taxon>
    </lineage>
</organism>
<dbReference type="RefSeq" id="WP_237307649.1">
    <property type="nucleotide sequence ID" value="NZ_CP021748.1"/>
</dbReference>
<keyword evidence="2" id="KW-0408">Iron</keyword>
<evidence type="ECO:0000313" key="5">
    <source>
        <dbReference type="Proteomes" id="UP000195880"/>
    </source>
</evidence>
<feature type="binding site" description="axial binding residue" evidence="2">
    <location>
        <position position="289"/>
    </location>
    <ligand>
        <name>heme</name>
        <dbReference type="ChEBI" id="CHEBI:30413"/>
    </ligand>
    <ligandPart>
        <name>Fe</name>
        <dbReference type="ChEBI" id="CHEBI:18248"/>
    </ligandPart>
</feature>
<dbReference type="GO" id="GO:0016705">
    <property type="term" value="F:oxidoreductase activity, acting on paired donors, with incorporation or reduction of molecular oxygen"/>
    <property type="evidence" value="ECO:0007669"/>
    <property type="project" value="InterPro"/>
</dbReference>
<name>A0A1Z1WPM4_9ACTN</name>
<accession>A0A1Z1WPM4</accession>
<evidence type="ECO:0000256" key="2">
    <source>
        <dbReference type="PIRSR" id="PIRSR602401-1"/>
    </source>
</evidence>
<dbReference type="Proteomes" id="UP000195880">
    <property type="component" value="Chromosome"/>
</dbReference>
<evidence type="ECO:0000256" key="1">
    <source>
        <dbReference type="ARBA" id="ARBA00010617"/>
    </source>
</evidence>
<dbReference type="CDD" id="cd00302">
    <property type="entry name" value="cytochrome_P450"/>
    <property type="match status" value="1"/>
</dbReference>
<protein>
    <submittedName>
        <fullName evidence="4">Cytochrome P450</fullName>
    </submittedName>
</protein>
<keyword evidence="5" id="KW-1185">Reference proteome</keyword>
<dbReference type="InterPro" id="IPR036396">
    <property type="entry name" value="Cyt_P450_sf"/>
</dbReference>
<proteinExistence type="inferred from homology"/>
<keyword evidence="2" id="KW-0349">Heme</keyword>
<dbReference type="Gene3D" id="1.10.630.10">
    <property type="entry name" value="Cytochrome P450"/>
    <property type="match status" value="1"/>
</dbReference>
<dbReference type="PRINTS" id="PR00463">
    <property type="entry name" value="EP450I"/>
</dbReference>